<organism evidence="1 2">
    <name type="scientific">Cucurbita moschata</name>
    <name type="common">Winter crookneck squash</name>
    <name type="synonym">Cucurbita pepo var. moschata</name>
    <dbReference type="NCBI Taxonomy" id="3662"/>
    <lineage>
        <taxon>Eukaryota</taxon>
        <taxon>Viridiplantae</taxon>
        <taxon>Streptophyta</taxon>
        <taxon>Embryophyta</taxon>
        <taxon>Tracheophyta</taxon>
        <taxon>Spermatophyta</taxon>
        <taxon>Magnoliopsida</taxon>
        <taxon>eudicotyledons</taxon>
        <taxon>Gunneridae</taxon>
        <taxon>Pentapetalae</taxon>
        <taxon>rosids</taxon>
        <taxon>fabids</taxon>
        <taxon>Cucurbitales</taxon>
        <taxon>Cucurbitaceae</taxon>
        <taxon>Cucurbiteae</taxon>
        <taxon>Cucurbita</taxon>
    </lineage>
</organism>
<protein>
    <submittedName>
        <fullName evidence="2">Uncharacterized protein LOC111448103 isoform X1</fullName>
    </submittedName>
</protein>
<evidence type="ECO:0000313" key="1">
    <source>
        <dbReference type="Proteomes" id="UP000504609"/>
    </source>
</evidence>
<proteinExistence type="predicted"/>
<keyword evidence="1" id="KW-1185">Reference proteome</keyword>
<name>A0A6J1FXM5_CUCMO</name>
<dbReference type="RefSeq" id="XP_022943285.1">
    <property type="nucleotide sequence ID" value="XM_023087517.1"/>
</dbReference>
<reference evidence="2" key="1">
    <citation type="submission" date="2025-08" db="UniProtKB">
        <authorList>
            <consortium name="RefSeq"/>
        </authorList>
    </citation>
    <scope>IDENTIFICATION</scope>
    <source>
        <tissue evidence="2">Young leaves</tissue>
    </source>
</reference>
<accession>A0A6J1FXM5</accession>
<dbReference type="AlphaFoldDB" id="A0A6J1FXM5"/>
<gene>
    <name evidence="2" type="primary">LOC111448103</name>
</gene>
<dbReference type="Proteomes" id="UP000504609">
    <property type="component" value="Unplaced"/>
</dbReference>
<dbReference type="KEGG" id="cmos:111448103"/>
<sequence>MARDSCLARVTAGVAVGGAVGGAVGARASEDQVYWTNNTWKCCHIWAFLGGREFDTLWKVILNHKFLNLDEIILFAFSFLAFQHEVIADGHLFS</sequence>
<dbReference type="GeneID" id="111448103"/>
<evidence type="ECO:0000313" key="2">
    <source>
        <dbReference type="RefSeq" id="XP_022943285.1"/>
    </source>
</evidence>